<dbReference type="AlphaFoldDB" id="A0A091DB90"/>
<evidence type="ECO:0000313" key="2">
    <source>
        <dbReference type="EMBL" id="KFO27713.1"/>
    </source>
</evidence>
<reference evidence="2 3" key="1">
    <citation type="submission" date="2013-11" db="EMBL/GenBank/DDBJ databases">
        <title>The Damaraland mole rat (Fukomys damarensis) genome and evolution of African mole rats.</title>
        <authorList>
            <person name="Gladyshev V.N."/>
            <person name="Fang X."/>
        </authorList>
    </citation>
    <scope>NUCLEOTIDE SEQUENCE [LARGE SCALE GENOMIC DNA]</scope>
    <source>
        <tissue evidence="2">Liver</tissue>
    </source>
</reference>
<keyword evidence="3" id="KW-1185">Reference proteome</keyword>
<evidence type="ECO:0000256" key="1">
    <source>
        <dbReference type="SAM" id="MobiDB-lite"/>
    </source>
</evidence>
<dbReference type="Proteomes" id="UP000028990">
    <property type="component" value="Unassembled WGS sequence"/>
</dbReference>
<sequence length="69" mass="7753">MSRTCRSQESAPGRPRGQWWKVESLYWWGEVEGSAMEPGSDAQGEDQRSPAAIPRDSEDHSSSDDKENN</sequence>
<gene>
    <name evidence="2" type="ORF">H920_10903</name>
</gene>
<proteinExistence type="predicted"/>
<accession>A0A091DB90</accession>
<evidence type="ECO:0000313" key="3">
    <source>
        <dbReference type="Proteomes" id="UP000028990"/>
    </source>
</evidence>
<protein>
    <submittedName>
        <fullName evidence="2">Uncharacterized protein</fullName>
    </submittedName>
</protein>
<feature type="compositionally biased region" description="Basic and acidic residues" evidence="1">
    <location>
        <begin position="55"/>
        <end position="69"/>
    </location>
</feature>
<name>A0A091DB90_FUKDA</name>
<dbReference type="EMBL" id="KN122865">
    <property type="protein sequence ID" value="KFO27713.1"/>
    <property type="molecule type" value="Genomic_DNA"/>
</dbReference>
<organism evidence="2 3">
    <name type="scientific">Fukomys damarensis</name>
    <name type="common">Damaraland mole rat</name>
    <name type="synonym">Cryptomys damarensis</name>
    <dbReference type="NCBI Taxonomy" id="885580"/>
    <lineage>
        <taxon>Eukaryota</taxon>
        <taxon>Metazoa</taxon>
        <taxon>Chordata</taxon>
        <taxon>Craniata</taxon>
        <taxon>Vertebrata</taxon>
        <taxon>Euteleostomi</taxon>
        <taxon>Mammalia</taxon>
        <taxon>Eutheria</taxon>
        <taxon>Euarchontoglires</taxon>
        <taxon>Glires</taxon>
        <taxon>Rodentia</taxon>
        <taxon>Hystricomorpha</taxon>
        <taxon>Bathyergidae</taxon>
        <taxon>Fukomys</taxon>
    </lineage>
</organism>
<feature type="region of interest" description="Disordered" evidence="1">
    <location>
        <begin position="33"/>
        <end position="69"/>
    </location>
</feature>